<feature type="domain" description="Mycothiol-dependent maleylpyruvate isomerase metal-binding" evidence="1">
    <location>
        <begin position="15"/>
        <end position="153"/>
    </location>
</feature>
<dbReference type="EMBL" id="JACCBG010000001">
    <property type="protein sequence ID" value="NYD41710.1"/>
    <property type="molecule type" value="Genomic_DNA"/>
</dbReference>
<dbReference type="SUPFAM" id="SSF55718">
    <property type="entry name" value="SCP-like"/>
    <property type="match status" value="1"/>
</dbReference>
<dbReference type="InterPro" id="IPR036527">
    <property type="entry name" value="SCP2_sterol-bd_dom_sf"/>
</dbReference>
<dbReference type="SUPFAM" id="SSF109854">
    <property type="entry name" value="DinB/YfiT-like putative metalloenzymes"/>
    <property type="match status" value="1"/>
</dbReference>
<dbReference type="InterPro" id="IPR017517">
    <property type="entry name" value="Maleyloyr_isom"/>
</dbReference>
<dbReference type="GO" id="GO:0050077">
    <property type="term" value="F:maleylpyruvate isomerase activity"/>
    <property type="evidence" value="ECO:0007669"/>
    <property type="project" value="UniProtKB-EC"/>
</dbReference>
<evidence type="ECO:0000313" key="2">
    <source>
        <dbReference type="EMBL" id="NYD41710.1"/>
    </source>
</evidence>
<evidence type="ECO:0000313" key="3">
    <source>
        <dbReference type="Proteomes" id="UP000535511"/>
    </source>
</evidence>
<dbReference type="RefSeq" id="WP_179663420.1">
    <property type="nucleotide sequence ID" value="NZ_JACCBG010000001.1"/>
</dbReference>
<dbReference type="Gene3D" id="3.30.1050.20">
    <property type="match status" value="1"/>
</dbReference>
<dbReference type="Pfam" id="PF11716">
    <property type="entry name" value="MDMPI_N"/>
    <property type="match status" value="1"/>
</dbReference>
<proteinExistence type="predicted"/>
<keyword evidence="3" id="KW-1185">Reference proteome</keyword>
<dbReference type="GO" id="GO:0046872">
    <property type="term" value="F:metal ion binding"/>
    <property type="evidence" value="ECO:0007669"/>
    <property type="project" value="InterPro"/>
</dbReference>
<comment type="caution">
    <text evidence="2">The sequence shown here is derived from an EMBL/GenBank/DDBJ whole genome shotgun (WGS) entry which is preliminary data.</text>
</comment>
<gene>
    <name evidence="2" type="ORF">BJZ21_001793</name>
</gene>
<dbReference type="Proteomes" id="UP000535511">
    <property type="component" value="Unassembled WGS sequence"/>
</dbReference>
<dbReference type="InterPro" id="IPR024344">
    <property type="entry name" value="MDMPI_metal-binding"/>
</dbReference>
<reference evidence="2 3" key="1">
    <citation type="submission" date="2020-07" db="EMBL/GenBank/DDBJ databases">
        <title>Sequencing the genomes of 1000 actinobacteria strains.</title>
        <authorList>
            <person name="Klenk H.-P."/>
        </authorList>
    </citation>
    <scope>NUCLEOTIDE SEQUENCE [LARGE SCALE GENOMIC DNA]</scope>
    <source>
        <strain evidence="2 3">DSM 21350</strain>
    </source>
</reference>
<keyword evidence="2" id="KW-0670">Pyruvate</keyword>
<dbReference type="EC" id="5.2.1.4" evidence="2"/>
<dbReference type="NCBIfam" id="TIGR03083">
    <property type="entry name" value="maleylpyruvate isomerase family mycothiol-dependent enzyme"/>
    <property type="match status" value="1"/>
</dbReference>
<accession>A0A7Y9JAE1</accession>
<dbReference type="AlphaFoldDB" id="A0A7Y9JAE1"/>
<sequence length="239" mass="25098">MVPSHPATEPAPDLLAEASQRLIRTVDGLEDEAWARPSGLPGWSRAHVIAHLVLNAEGLTGALRGLVAGEPTPMYRSQEARNSDIDELASADPAELRDRLLGATTELADAIGAVPEDLGGAVLERVPGGARTFRAATAPGMRLSEVEIHHADLDVGYTAADWPPVFAASVVDSMRKRDSWSTPFTGRATDLDRSWTFGAGAEAGPTVSGTAADLAWWLTGRGSGEGLTSDGELPGIEGW</sequence>
<protein>
    <submittedName>
        <fullName evidence="2">Maleylpyruvate isomerase</fullName>
        <ecNumber evidence="2">5.2.1.4</ecNumber>
    </submittedName>
</protein>
<keyword evidence="2" id="KW-0413">Isomerase</keyword>
<dbReference type="InterPro" id="IPR034660">
    <property type="entry name" value="DinB/YfiT-like"/>
</dbReference>
<evidence type="ECO:0000259" key="1">
    <source>
        <dbReference type="Pfam" id="PF11716"/>
    </source>
</evidence>
<name>A0A7Y9JAE1_9ACTN</name>
<organism evidence="2 3">
    <name type="scientific">Nocardioides panaciterrulae</name>
    <dbReference type="NCBI Taxonomy" id="661492"/>
    <lineage>
        <taxon>Bacteria</taxon>
        <taxon>Bacillati</taxon>
        <taxon>Actinomycetota</taxon>
        <taxon>Actinomycetes</taxon>
        <taxon>Propionibacteriales</taxon>
        <taxon>Nocardioidaceae</taxon>
        <taxon>Nocardioides</taxon>
    </lineage>
</organism>
<dbReference type="Gene3D" id="1.20.120.450">
    <property type="entry name" value="dinb family like domain"/>
    <property type="match status" value="1"/>
</dbReference>